<name>A0A3Q0DI24_CARSF</name>
<proteinExistence type="predicted"/>
<keyword evidence="1" id="KW-0175">Coiled coil</keyword>
<gene>
    <name evidence="4" type="primary">LOC110594805</name>
</gene>
<reference evidence="4" key="1">
    <citation type="submission" date="2025-08" db="UniProtKB">
        <authorList>
            <consortium name="RefSeq"/>
        </authorList>
    </citation>
    <scope>IDENTIFICATION</scope>
</reference>
<protein>
    <submittedName>
        <fullName evidence="4">Coiled-coil domain-containing protein 146-like</fullName>
    </submittedName>
</protein>
<feature type="non-terminal residue" evidence="4">
    <location>
        <position position="183"/>
    </location>
</feature>
<sequence>MTALVTDLKRKGRNEAGTNNDSKNQLTSTKVGKPRSVPGGLSGWGEMEKKKVVLEHEVKNLNDSLKKIETKVSAIMEEKEDVIKEVEGKRALLEVKEREYNQLVKLLELTKENEATSLAERGILDLNLRNSLIDKQNYHDELSRKQREKERDFRNLKKMELLLKVSWDALTQTQAMHQRLLLE</sequence>
<evidence type="ECO:0000313" key="3">
    <source>
        <dbReference type="Proteomes" id="UP000189704"/>
    </source>
</evidence>
<feature type="compositionally biased region" description="Polar residues" evidence="2">
    <location>
        <begin position="16"/>
        <end position="30"/>
    </location>
</feature>
<organism evidence="3 4">
    <name type="scientific">Carlito syrichta</name>
    <name type="common">Philippine tarsier</name>
    <name type="synonym">Tarsius syrichta</name>
    <dbReference type="NCBI Taxonomy" id="1868482"/>
    <lineage>
        <taxon>Eukaryota</taxon>
        <taxon>Metazoa</taxon>
        <taxon>Chordata</taxon>
        <taxon>Craniata</taxon>
        <taxon>Vertebrata</taxon>
        <taxon>Euteleostomi</taxon>
        <taxon>Mammalia</taxon>
        <taxon>Eutheria</taxon>
        <taxon>Euarchontoglires</taxon>
        <taxon>Primates</taxon>
        <taxon>Haplorrhini</taxon>
        <taxon>Tarsiiformes</taxon>
        <taxon>Tarsiidae</taxon>
        <taxon>Carlito</taxon>
    </lineage>
</organism>
<dbReference type="AlphaFoldDB" id="A0A3Q0DI24"/>
<evidence type="ECO:0000256" key="1">
    <source>
        <dbReference type="SAM" id="Coils"/>
    </source>
</evidence>
<evidence type="ECO:0000313" key="4">
    <source>
        <dbReference type="RefSeq" id="XP_021564189.1"/>
    </source>
</evidence>
<feature type="coiled-coil region" evidence="1">
    <location>
        <begin position="51"/>
        <end position="113"/>
    </location>
</feature>
<dbReference type="GeneID" id="110594805"/>
<keyword evidence="3" id="KW-1185">Reference proteome</keyword>
<dbReference type="Proteomes" id="UP000189704">
    <property type="component" value="Unplaced"/>
</dbReference>
<dbReference type="KEGG" id="csyr:110594805"/>
<evidence type="ECO:0000256" key="2">
    <source>
        <dbReference type="SAM" id="MobiDB-lite"/>
    </source>
</evidence>
<dbReference type="RefSeq" id="XP_021564189.1">
    <property type="nucleotide sequence ID" value="XM_021708514.1"/>
</dbReference>
<accession>A0A3Q0DI24</accession>
<feature type="region of interest" description="Disordered" evidence="2">
    <location>
        <begin position="1"/>
        <end position="42"/>
    </location>
</feature>
<dbReference type="OrthoDB" id="10262929at2759"/>